<evidence type="ECO:0000256" key="11">
    <source>
        <dbReference type="SAM" id="Phobius"/>
    </source>
</evidence>
<dbReference type="CDD" id="cd06577">
    <property type="entry name" value="PASTA_pknB"/>
    <property type="match status" value="4"/>
</dbReference>
<keyword evidence="6" id="KW-0418">Kinase</keyword>
<evidence type="ECO:0000313" key="13">
    <source>
        <dbReference type="Proteomes" id="UP000250080"/>
    </source>
</evidence>
<dbReference type="PROSITE" id="PS50011">
    <property type="entry name" value="PROTEIN_KINASE_DOM"/>
    <property type="match status" value="1"/>
</dbReference>
<keyword evidence="11" id="KW-0472">Membrane</keyword>
<dbReference type="Proteomes" id="UP000250080">
    <property type="component" value="Chromosome I"/>
</dbReference>
<dbReference type="PROSITE" id="PS00108">
    <property type="entry name" value="PROTEIN_KINASE_ST"/>
    <property type="match status" value="1"/>
</dbReference>
<evidence type="ECO:0000256" key="1">
    <source>
        <dbReference type="ARBA" id="ARBA00012513"/>
    </source>
</evidence>
<dbReference type="Gene3D" id="3.30.200.20">
    <property type="entry name" value="Phosphorylase Kinase, domain 1"/>
    <property type="match status" value="1"/>
</dbReference>
<dbReference type="CDD" id="cd14014">
    <property type="entry name" value="STKc_PknB_like"/>
    <property type="match status" value="1"/>
</dbReference>
<accession>A0A0A8PKU4</accession>
<dbReference type="EMBL" id="LT618793">
    <property type="protein sequence ID" value="SCQ76792.1"/>
    <property type="molecule type" value="Genomic_DNA"/>
</dbReference>
<feature type="region of interest" description="Disordered" evidence="10">
    <location>
        <begin position="386"/>
        <end position="407"/>
    </location>
</feature>
<protein>
    <recommendedName>
        <fullName evidence="1">non-specific serine/threonine protein kinase</fullName>
        <ecNumber evidence="1">2.7.11.1</ecNumber>
    </recommendedName>
</protein>
<evidence type="ECO:0000256" key="4">
    <source>
        <dbReference type="ARBA" id="ARBA00022737"/>
    </source>
</evidence>
<dbReference type="PROSITE" id="PS51178">
    <property type="entry name" value="PASTA"/>
    <property type="match status" value="4"/>
</dbReference>
<evidence type="ECO:0000256" key="9">
    <source>
        <dbReference type="ARBA" id="ARBA00048679"/>
    </source>
</evidence>
<dbReference type="AlphaFoldDB" id="A0A0A8PKU4"/>
<dbReference type="Gene3D" id="3.30.10.20">
    <property type="match status" value="4"/>
</dbReference>
<keyword evidence="5" id="KW-0547">Nucleotide-binding</keyword>
<reference evidence="12 13" key="1">
    <citation type="submission" date="2016-09" db="EMBL/GenBank/DDBJ databases">
        <authorList>
            <person name="Laine KS P."/>
        </authorList>
    </citation>
    <scope>NUCLEOTIDE SEQUENCE [LARGE SCALE GENOMIC DNA]</scope>
    <source>
        <strain evidence="12">PFRJS-23</strain>
    </source>
</reference>
<dbReference type="PANTHER" id="PTHR43289:SF6">
    <property type="entry name" value="SERINE_THREONINE-PROTEIN KINASE NEKL-3"/>
    <property type="match status" value="1"/>
</dbReference>
<dbReference type="Gene3D" id="1.10.510.10">
    <property type="entry name" value="Transferase(Phosphotransferase) domain 1"/>
    <property type="match status" value="1"/>
</dbReference>
<feature type="transmembrane region" description="Helical" evidence="11">
    <location>
        <begin position="467"/>
        <end position="488"/>
    </location>
</feature>
<evidence type="ECO:0000256" key="3">
    <source>
        <dbReference type="ARBA" id="ARBA00022679"/>
    </source>
</evidence>
<keyword evidence="2" id="KW-0723">Serine/threonine-protein kinase</keyword>
<dbReference type="SMART" id="SM00220">
    <property type="entry name" value="S_TKc"/>
    <property type="match status" value="1"/>
</dbReference>
<evidence type="ECO:0000256" key="2">
    <source>
        <dbReference type="ARBA" id="ARBA00022527"/>
    </source>
</evidence>
<proteinExistence type="predicted"/>
<evidence type="ECO:0000256" key="6">
    <source>
        <dbReference type="ARBA" id="ARBA00022777"/>
    </source>
</evidence>
<dbReference type="EC" id="2.7.11.1" evidence="1"/>
<dbReference type="InterPro" id="IPR008271">
    <property type="entry name" value="Ser/Thr_kinase_AS"/>
</dbReference>
<evidence type="ECO:0000256" key="7">
    <source>
        <dbReference type="ARBA" id="ARBA00022840"/>
    </source>
</evidence>
<evidence type="ECO:0000256" key="8">
    <source>
        <dbReference type="ARBA" id="ARBA00047899"/>
    </source>
</evidence>
<dbReference type="GO" id="GO:0004674">
    <property type="term" value="F:protein serine/threonine kinase activity"/>
    <property type="evidence" value="ECO:0007669"/>
    <property type="project" value="UniProtKB-KW"/>
</dbReference>
<dbReference type="SUPFAM" id="SSF56112">
    <property type="entry name" value="Protein kinase-like (PK-like)"/>
    <property type="match status" value="1"/>
</dbReference>
<keyword evidence="11" id="KW-1133">Transmembrane helix</keyword>
<comment type="catalytic activity">
    <reaction evidence="8">
        <text>L-threonyl-[protein] + ATP = O-phospho-L-threonyl-[protein] + ADP + H(+)</text>
        <dbReference type="Rhea" id="RHEA:46608"/>
        <dbReference type="Rhea" id="RHEA-COMP:11060"/>
        <dbReference type="Rhea" id="RHEA-COMP:11605"/>
        <dbReference type="ChEBI" id="CHEBI:15378"/>
        <dbReference type="ChEBI" id="CHEBI:30013"/>
        <dbReference type="ChEBI" id="CHEBI:30616"/>
        <dbReference type="ChEBI" id="CHEBI:61977"/>
        <dbReference type="ChEBI" id="CHEBI:456216"/>
        <dbReference type="EC" id="2.7.11.1"/>
    </reaction>
</comment>
<dbReference type="FunFam" id="3.30.200.20:FF:000035">
    <property type="entry name" value="Serine/threonine protein kinase Stk1"/>
    <property type="match status" value="1"/>
</dbReference>
<keyword evidence="3" id="KW-0808">Transferase</keyword>
<dbReference type="PANTHER" id="PTHR43289">
    <property type="entry name" value="MITOGEN-ACTIVATED PROTEIN KINASE KINASE KINASE 20-RELATED"/>
    <property type="match status" value="1"/>
</dbReference>
<organism evidence="12 13">
    <name type="scientific">Propionibacterium freudenreichii</name>
    <dbReference type="NCBI Taxonomy" id="1744"/>
    <lineage>
        <taxon>Bacteria</taxon>
        <taxon>Bacillati</taxon>
        <taxon>Actinomycetota</taxon>
        <taxon>Actinomycetes</taxon>
        <taxon>Propionibacteriales</taxon>
        <taxon>Propionibacteriaceae</taxon>
        <taxon>Propionibacterium</taxon>
    </lineage>
</organism>
<keyword evidence="7" id="KW-0067">ATP-binding</keyword>
<dbReference type="Pfam" id="PF03793">
    <property type="entry name" value="PASTA"/>
    <property type="match status" value="4"/>
</dbReference>
<dbReference type="SMART" id="SM00740">
    <property type="entry name" value="PASTA"/>
    <property type="match status" value="4"/>
</dbReference>
<dbReference type="InterPro" id="IPR005543">
    <property type="entry name" value="PASTA_dom"/>
</dbReference>
<evidence type="ECO:0000256" key="5">
    <source>
        <dbReference type="ARBA" id="ARBA00022741"/>
    </source>
</evidence>
<gene>
    <name evidence="12" type="ORF">PFR_JS23_699</name>
</gene>
<comment type="catalytic activity">
    <reaction evidence="9">
        <text>L-seryl-[protein] + ATP = O-phospho-L-seryl-[protein] + ADP + H(+)</text>
        <dbReference type="Rhea" id="RHEA:17989"/>
        <dbReference type="Rhea" id="RHEA-COMP:9863"/>
        <dbReference type="Rhea" id="RHEA-COMP:11604"/>
        <dbReference type="ChEBI" id="CHEBI:15378"/>
        <dbReference type="ChEBI" id="CHEBI:29999"/>
        <dbReference type="ChEBI" id="CHEBI:30616"/>
        <dbReference type="ChEBI" id="CHEBI:83421"/>
        <dbReference type="ChEBI" id="CHEBI:456216"/>
        <dbReference type="EC" id="2.7.11.1"/>
    </reaction>
</comment>
<dbReference type="InterPro" id="IPR000719">
    <property type="entry name" value="Prot_kinase_dom"/>
</dbReference>
<evidence type="ECO:0000256" key="10">
    <source>
        <dbReference type="SAM" id="MobiDB-lite"/>
    </source>
</evidence>
<name>A0A0A8PKU4_9ACTN</name>
<evidence type="ECO:0000313" key="12">
    <source>
        <dbReference type="EMBL" id="SCQ76792.1"/>
    </source>
</evidence>
<dbReference type="GO" id="GO:0045717">
    <property type="term" value="P:negative regulation of fatty acid biosynthetic process"/>
    <property type="evidence" value="ECO:0007669"/>
    <property type="project" value="UniProtKB-ARBA"/>
</dbReference>
<keyword evidence="11" id="KW-0812">Transmembrane</keyword>
<dbReference type="GO" id="GO:0005524">
    <property type="term" value="F:ATP binding"/>
    <property type="evidence" value="ECO:0007669"/>
    <property type="project" value="UniProtKB-KW"/>
</dbReference>
<sequence>MTRDSTSDPLVGDVLAGRYEIVRKLARGGMATVYRARDRRLGRVVAVKVMHEGLGDDADFARKFDREARAVARLSDPHVVGVFDQGRDHGRPYIVMEFVEGCTLRNLITREAPFSPARALELIEPVVAALAAAHESGLVHRDVKPENVLIGPHGQVKVADFGLARAVTAQTVTAAHGLVIGTVSYLPPELVTNGHADARSDIYSTGVVLYELLTGEKPYAGDTPIQVAYAHVNKAVPPPSVTLRRTNHAPVPDYIDALTVACTRREPDQRPRDGIDLLARLRRARMALAAGVGNDPSLSAIMNPAAFRSSQVWSGSPTARVDVVHTEPVATRQAALPAQHMAGQQLAGAATGPAATVPAPRLTATMGASTTSSVTNSGGIDVLAARQASPSAPPTPRTARSTADPVRPMTAGWRAMSAGSGPRTPVSPVDFRARLAADPDAQLPRSGRTPRFPELVNDPVHRRRRGIVATVLVILIALGVGCLSWWLASGRYVSAPAVIGMNRTVAQGAAQKVGVTISFSEDYDDAVPAGDVVRTTPEAGSRMVRKDELHAVISQGPQSYPMPTVVGLDKDAATRALADAHLRVGTIRQDYDADHAEGIVSGASASPGSQVRHDATVDLTVSKGPAPVKVPGLSGKTREDATAALDALGLKADVSTQHSDAVASGSVISQDPADGELRPGDTVKVVVSDGGAPTDVPDVRVRSTADAHKVLEAAGFHVDEVMVDPDARIRLGRVQRTDPDPGSKLPKGATVKIFII</sequence>
<dbReference type="FunFam" id="1.10.510.10:FF:000021">
    <property type="entry name" value="Serine/threonine protein kinase"/>
    <property type="match status" value="1"/>
</dbReference>
<dbReference type="InterPro" id="IPR011009">
    <property type="entry name" value="Kinase-like_dom_sf"/>
</dbReference>
<dbReference type="Pfam" id="PF00069">
    <property type="entry name" value="Pkinase"/>
    <property type="match status" value="1"/>
</dbReference>
<keyword evidence="4" id="KW-0677">Repeat</keyword>
<feature type="region of interest" description="Disordered" evidence="10">
    <location>
        <begin position="436"/>
        <end position="455"/>
    </location>
</feature>